<evidence type="ECO:0000313" key="1">
    <source>
        <dbReference type="EMBL" id="SES22248.1"/>
    </source>
</evidence>
<dbReference type="RefSeq" id="WP_093073888.1">
    <property type="nucleotide sequence ID" value="NZ_FOGV01000021.1"/>
</dbReference>
<keyword evidence="2" id="KW-1185">Reference proteome</keyword>
<reference evidence="2" key="1">
    <citation type="submission" date="2016-10" db="EMBL/GenBank/DDBJ databases">
        <authorList>
            <person name="de Groot N.N."/>
        </authorList>
    </citation>
    <scope>NUCLEOTIDE SEQUENCE [LARGE SCALE GENOMIC DNA]</scope>
    <source>
        <strain evidence="2">10nlg</strain>
    </source>
</reference>
<dbReference type="Proteomes" id="UP000199318">
    <property type="component" value="Unassembled WGS sequence"/>
</dbReference>
<gene>
    <name evidence="1" type="ORF">SAMN05444126_12145</name>
</gene>
<protein>
    <submittedName>
        <fullName evidence="1">Uncharacterized protein</fullName>
    </submittedName>
</protein>
<organism evidence="1 2">
    <name type="scientific">Salisediminibacterium halotolerans</name>
    <dbReference type="NCBI Taxonomy" id="517425"/>
    <lineage>
        <taxon>Bacteria</taxon>
        <taxon>Bacillati</taxon>
        <taxon>Bacillota</taxon>
        <taxon>Bacilli</taxon>
        <taxon>Bacillales</taxon>
        <taxon>Bacillaceae</taxon>
        <taxon>Salisediminibacterium</taxon>
    </lineage>
</organism>
<name>A0A1H9VL53_9BACI</name>
<sequence>MTDAELTKVMMHKLAKIDNQLASLEIVDDLIDTVNEQNDQIERMTQILQAMHIQMNMHHQENINSDDVLLRALIENPSNQHANQSSG</sequence>
<dbReference type="AlphaFoldDB" id="A0A1H9VL53"/>
<accession>A0A1H9VL53</accession>
<comment type="caution">
    <text evidence="1">The sequence shown here is derived from an EMBL/GenBank/DDBJ whole genome shotgun (WGS) entry which is preliminary data.</text>
</comment>
<dbReference type="OrthoDB" id="2914959at2"/>
<evidence type="ECO:0000313" key="2">
    <source>
        <dbReference type="Proteomes" id="UP000199318"/>
    </source>
</evidence>
<proteinExistence type="predicted"/>
<dbReference type="EMBL" id="FOGV01000021">
    <property type="protein sequence ID" value="SES22248.1"/>
    <property type="molecule type" value="Genomic_DNA"/>
</dbReference>